<feature type="domain" description="EF-hand" evidence="3">
    <location>
        <begin position="6"/>
        <end position="41"/>
    </location>
</feature>
<dbReference type="InterPro" id="IPR011992">
    <property type="entry name" value="EF-hand-dom_pair"/>
</dbReference>
<evidence type="ECO:0000256" key="1">
    <source>
        <dbReference type="ARBA" id="ARBA00022723"/>
    </source>
</evidence>
<dbReference type="InterPro" id="IPR018247">
    <property type="entry name" value="EF_Hand_1_Ca_BS"/>
</dbReference>
<dbReference type="Proteomes" id="UP001501237">
    <property type="component" value="Unassembled WGS sequence"/>
</dbReference>
<accession>A0ABP6QBD5</accession>
<keyword evidence="1" id="KW-0479">Metal-binding</keyword>
<gene>
    <name evidence="4" type="primary">calD</name>
    <name evidence="4" type="ORF">GCM10010468_36850</name>
</gene>
<dbReference type="PROSITE" id="PS00018">
    <property type="entry name" value="EF_HAND_1"/>
    <property type="match status" value="2"/>
</dbReference>
<dbReference type="SMART" id="SM00054">
    <property type="entry name" value="EFh"/>
    <property type="match status" value="4"/>
</dbReference>
<reference evidence="5" key="1">
    <citation type="journal article" date="2019" name="Int. J. Syst. Evol. Microbiol.">
        <title>The Global Catalogue of Microorganisms (GCM) 10K type strain sequencing project: providing services to taxonomists for standard genome sequencing and annotation.</title>
        <authorList>
            <consortium name="The Broad Institute Genomics Platform"/>
            <consortium name="The Broad Institute Genome Sequencing Center for Infectious Disease"/>
            <person name="Wu L."/>
            <person name="Ma J."/>
        </authorList>
    </citation>
    <scope>NUCLEOTIDE SEQUENCE [LARGE SCALE GENOMIC DNA]</scope>
    <source>
        <strain evidence="5">JCM 9377</strain>
    </source>
</reference>
<dbReference type="PANTHER" id="PTHR45942">
    <property type="entry name" value="PROTEIN PHOSPATASE 3 REGULATORY SUBUNIT B ALPHA ISOFORM TYPE 1"/>
    <property type="match status" value="1"/>
</dbReference>
<dbReference type="SUPFAM" id="SSF47473">
    <property type="entry name" value="EF-hand"/>
    <property type="match status" value="1"/>
</dbReference>
<dbReference type="Pfam" id="PF13202">
    <property type="entry name" value="EF-hand_5"/>
    <property type="match status" value="2"/>
</dbReference>
<evidence type="ECO:0000313" key="4">
    <source>
        <dbReference type="EMBL" id="GAA3215441.1"/>
    </source>
</evidence>
<proteinExistence type="predicted"/>
<evidence type="ECO:0000259" key="3">
    <source>
        <dbReference type="PROSITE" id="PS50222"/>
    </source>
</evidence>
<dbReference type="PROSITE" id="PS50222">
    <property type="entry name" value="EF_HAND_2"/>
    <property type="match status" value="2"/>
</dbReference>
<dbReference type="EMBL" id="BAAAUV010000008">
    <property type="protein sequence ID" value="GAA3215441.1"/>
    <property type="molecule type" value="Genomic_DNA"/>
</dbReference>
<organism evidence="4 5">
    <name type="scientific">Actinocorallia longicatena</name>
    <dbReference type="NCBI Taxonomy" id="111803"/>
    <lineage>
        <taxon>Bacteria</taxon>
        <taxon>Bacillati</taxon>
        <taxon>Actinomycetota</taxon>
        <taxon>Actinomycetes</taxon>
        <taxon>Streptosporangiales</taxon>
        <taxon>Thermomonosporaceae</taxon>
        <taxon>Actinocorallia</taxon>
    </lineage>
</organism>
<dbReference type="InterPro" id="IPR002048">
    <property type="entry name" value="EF_hand_dom"/>
</dbReference>
<feature type="domain" description="EF-hand" evidence="3">
    <location>
        <begin position="133"/>
        <end position="168"/>
    </location>
</feature>
<sequence length="182" mass="19911">MVTTELQDRKLDRAFEHLDVDRDGVIERDDLVGLGARFLLGFGEPPTSIRGRALLDNFDTVWSALLSRLDMEADSRISREEFHRGMAAAFIHGPDWEPAFRPAAQAVARLCDTDCDGMVDPGEFRTMLSAYGTAEGDIAMAFSALDADSDGMVSVTELVAAAREFYTGDDPTAAGSWLFGRI</sequence>
<comment type="caution">
    <text evidence="4">The sequence shown here is derived from an EMBL/GenBank/DDBJ whole genome shotgun (WGS) entry which is preliminary data.</text>
</comment>
<evidence type="ECO:0000313" key="5">
    <source>
        <dbReference type="Proteomes" id="UP001501237"/>
    </source>
</evidence>
<dbReference type="RefSeq" id="WP_344829567.1">
    <property type="nucleotide sequence ID" value="NZ_BAAAUV010000008.1"/>
</dbReference>
<dbReference type="Gene3D" id="1.10.238.10">
    <property type="entry name" value="EF-hand"/>
    <property type="match status" value="1"/>
</dbReference>
<keyword evidence="2" id="KW-0677">Repeat</keyword>
<evidence type="ECO:0000256" key="2">
    <source>
        <dbReference type="ARBA" id="ARBA00022737"/>
    </source>
</evidence>
<keyword evidence="5" id="KW-1185">Reference proteome</keyword>
<protein>
    <submittedName>
        <fullName evidence="4">Calcium binding protein CalD</fullName>
    </submittedName>
</protein>
<name>A0ABP6QBD5_9ACTN</name>